<sequence>MYQHHLDSIEKMKEYFRPTEGIIALVLGGSVAKGNERPDSDLDALVILTPEAYAKKLAEGRTAECVFGHCTYEGGYFDVKYMTKDYIQAAAQHGSEPTRNSFVGARVLFSSDPEVEEILPKIGVFPLWEREDKMLSFYGNYRLNSGYFLKGCKAEGYLRLLSVGQVVYSVYRMILQENEMLFPCNRRLEETVEAAPRKPEGIVELGRRAVATQRDEDVDAFSQAYFQWTTWHFPEDPSLPQARYTQDFEQWWYRPRPLVNEW</sequence>
<dbReference type="Proteomes" id="UP000824214">
    <property type="component" value="Unassembled WGS sequence"/>
</dbReference>
<accession>A0A9D2S067</accession>
<protein>
    <submittedName>
        <fullName evidence="2">Nucleotidyltransferase domain-containing protein</fullName>
    </submittedName>
</protein>
<gene>
    <name evidence="2" type="ORF">H9942_10215</name>
</gene>
<evidence type="ECO:0000259" key="1">
    <source>
        <dbReference type="Pfam" id="PF01909"/>
    </source>
</evidence>
<evidence type="ECO:0000313" key="2">
    <source>
        <dbReference type="EMBL" id="HJB38421.1"/>
    </source>
</evidence>
<dbReference type="InterPro" id="IPR043519">
    <property type="entry name" value="NT_sf"/>
</dbReference>
<name>A0A9D2S067_9FIRM</name>
<feature type="domain" description="Polymerase nucleotidyl transferase" evidence="1">
    <location>
        <begin position="10"/>
        <end position="56"/>
    </location>
</feature>
<evidence type="ECO:0000313" key="3">
    <source>
        <dbReference type="Proteomes" id="UP000824214"/>
    </source>
</evidence>
<reference evidence="2" key="1">
    <citation type="journal article" date="2021" name="PeerJ">
        <title>Extensive microbial diversity within the chicken gut microbiome revealed by metagenomics and culture.</title>
        <authorList>
            <person name="Gilroy R."/>
            <person name="Ravi A."/>
            <person name="Getino M."/>
            <person name="Pursley I."/>
            <person name="Horton D.L."/>
            <person name="Alikhan N.F."/>
            <person name="Baker D."/>
            <person name="Gharbi K."/>
            <person name="Hall N."/>
            <person name="Watson M."/>
            <person name="Adriaenssens E.M."/>
            <person name="Foster-Nyarko E."/>
            <person name="Jarju S."/>
            <person name="Secka A."/>
            <person name="Antonio M."/>
            <person name="Oren A."/>
            <person name="Chaudhuri R.R."/>
            <person name="La Ragione R."/>
            <person name="Hildebrand F."/>
            <person name="Pallen M.J."/>
        </authorList>
    </citation>
    <scope>NUCLEOTIDE SEQUENCE</scope>
    <source>
        <strain evidence="2">ChiBcolR8-3208</strain>
    </source>
</reference>
<dbReference type="AlphaFoldDB" id="A0A9D2S067"/>
<dbReference type="InterPro" id="IPR002934">
    <property type="entry name" value="Polymerase_NTP_transf_dom"/>
</dbReference>
<dbReference type="GO" id="GO:0016779">
    <property type="term" value="F:nucleotidyltransferase activity"/>
    <property type="evidence" value="ECO:0007669"/>
    <property type="project" value="InterPro"/>
</dbReference>
<dbReference type="CDD" id="cd05403">
    <property type="entry name" value="NT_KNTase_like"/>
    <property type="match status" value="1"/>
</dbReference>
<dbReference type="Gene3D" id="3.30.460.10">
    <property type="entry name" value="Beta Polymerase, domain 2"/>
    <property type="match status" value="1"/>
</dbReference>
<dbReference type="SUPFAM" id="SSF81301">
    <property type="entry name" value="Nucleotidyltransferase"/>
    <property type="match status" value="1"/>
</dbReference>
<dbReference type="Pfam" id="PF01909">
    <property type="entry name" value="NTP_transf_2"/>
    <property type="match status" value="1"/>
</dbReference>
<reference evidence="2" key="2">
    <citation type="submission" date="2021-04" db="EMBL/GenBank/DDBJ databases">
        <authorList>
            <person name="Gilroy R."/>
        </authorList>
    </citation>
    <scope>NUCLEOTIDE SEQUENCE</scope>
    <source>
        <strain evidence="2">ChiBcolR8-3208</strain>
    </source>
</reference>
<proteinExistence type="predicted"/>
<organism evidence="2 3">
    <name type="scientific">Candidatus Acutalibacter ornithocaccae</name>
    <dbReference type="NCBI Taxonomy" id="2838416"/>
    <lineage>
        <taxon>Bacteria</taxon>
        <taxon>Bacillati</taxon>
        <taxon>Bacillota</taxon>
        <taxon>Clostridia</taxon>
        <taxon>Eubacteriales</taxon>
        <taxon>Acutalibacteraceae</taxon>
        <taxon>Acutalibacter</taxon>
    </lineage>
</organism>
<dbReference type="EMBL" id="DWXZ01000216">
    <property type="protein sequence ID" value="HJB38421.1"/>
    <property type="molecule type" value="Genomic_DNA"/>
</dbReference>
<comment type="caution">
    <text evidence="2">The sequence shown here is derived from an EMBL/GenBank/DDBJ whole genome shotgun (WGS) entry which is preliminary data.</text>
</comment>